<reference evidence="1" key="1">
    <citation type="submission" date="2018-04" db="EMBL/GenBank/DDBJ databases">
        <title>Whole genome sequencing of Hypsizygus marmoreus.</title>
        <authorList>
            <person name="Choi I.-G."/>
            <person name="Min B."/>
            <person name="Kim J.-G."/>
            <person name="Kim S."/>
            <person name="Oh Y.-L."/>
            <person name="Kong W.-S."/>
            <person name="Park H."/>
            <person name="Jeong J."/>
            <person name="Song E.-S."/>
        </authorList>
    </citation>
    <scope>NUCLEOTIDE SEQUENCE [LARGE SCALE GENOMIC DNA]</scope>
    <source>
        <strain evidence="1">51987-8</strain>
    </source>
</reference>
<protein>
    <submittedName>
        <fullName evidence="1">Uncharacterized protein</fullName>
    </submittedName>
</protein>
<organism evidence="1 2">
    <name type="scientific">Hypsizygus marmoreus</name>
    <name type="common">White beech mushroom</name>
    <name type="synonym">Agaricus marmoreus</name>
    <dbReference type="NCBI Taxonomy" id="39966"/>
    <lineage>
        <taxon>Eukaryota</taxon>
        <taxon>Fungi</taxon>
        <taxon>Dikarya</taxon>
        <taxon>Basidiomycota</taxon>
        <taxon>Agaricomycotina</taxon>
        <taxon>Agaricomycetes</taxon>
        <taxon>Agaricomycetidae</taxon>
        <taxon>Agaricales</taxon>
        <taxon>Tricholomatineae</taxon>
        <taxon>Lyophyllaceae</taxon>
        <taxon>Hypsizygus</taxon>
    </lineage>
</organism>
<dbReference type="AlphaFoldDB" id="A0A369KH31"/>
<evidence type="ECO:0000313" key="1">
    <source>
        <dbReference type="EMBL" id="RDB30236.1"/>
    </source>
</evidence>
<dbReference type="Proteomes" id="UP000076154">
    <property type="component" value="Unassembled WGS sequence"/>
</dbReference>
<dbReference type="InParanoid" id="A0A369KH31"/>
<dbReference type="EMBL" id="LUEZ02000005">
    <property type="protein sequence ID" value="RDB30236.1"/>
    <property type="molecule type" value="Genomic_DNA"/>
</dbReference>
<proteinExistence type="predicted"/>
<sequence>MTNGAIEIGGREFERSTMLTTPNVQLDTVTCVFLNSSSQSVNDELDVCRGQLAIANAYDPKLLSPPDSRQWYNYREPNYRVQVKAVR</sequence>
<keyword evidence="2" id="KW-1185">Reference proteome</keyword>
<comment type="caution">
    <text evidence="1">The sequence shown here is derived from an EMBL/GenBank/DDBJ whole genome shotgun (WGS) entry which is preliminary data.</text>
</comment>
<evidence type="ECO:0000313" key="2">
    <source>
        <dbReference type="Proteomes" id="UP000076154"/>
    </source>
</evidence>
<accession>A0A369KH31</accession>
<name>A0A369KH31_HYPMA</name>
<gene>
    <name evidence="1" type="ORF">Hypma_007247</name>
</gene>